<dbReference type="PANTHER" id="PTHR22642">
    <property type="entry name" value="IMIDAZOLONEPROPIONASE"/>
    <property type="match status" value="1"/>
</dbReference>
<protein>
    <submittedName>
        <fullName evidence="3">Amidohydrolase YtcJ</fullName>
    </submittedName>
</protein>
<feature type="region of interest" description="Disordered" evidence="1">
    <location>
        <begin position="562"/>
        <end position="583"/>
    </location>
</feature>
<dbReference type="RefSeq" id="WP_310059242.1">
    <property type="nucleotide sequence ID" value="NZ_JAVDVQ010000014.1"/>
</dbReference>
<dbReference type="CDD" id="cd01300">
    <property type="entry name" value="YtcJ_like"/>
    <property type="match status" value="1"/>
</dbReference>
<feature type="domain" description="Amidohydrolase 3" evidence="2">
    <location>
        <begin position="46"/>
        <end position="554"/>
    </location>
</feature>
<evidence type="ECO:0000313" key="3">
    <source>
        <dbReference type="EMBL" id="MDR7083831.1"/>
    </source>
</evidence>
<organism evidence="3 4">
    <name type="scientific">Arthrobacter ginsengisoli</name>
    <dbReference type="NCBI Taxonomy" id="1356565"/>
    <lineage>
        <taxon>Bacteria</taxon>
        <taxon>Bacillati</taxon>
        <taxon>Actinomycetota</taxon>
        <taxon>Actinomycetes</taxon>
        <taxon>Micrococcales</taxon>
        <taxon>Micrococcaceae</taxon>
        <taxon>Arthrobacter</taxon>
    </lineage>
</organism>
<sequence length="583" mass="60255">MKLDLLLRNADIITMDGRRPHATSLGIWQGRIVGLDEDVDGLEAAEVLDLAGATVTPGFIDAHCHTTWFGLSLGELDVSAARGLNQLYALLEAGIAADRSAGQETGPAPGPAGGWLLATGFSQQQHGGEFPDITVLDRITGDRPLFMRHNSGHMAVVNTAALRLANAEQASFPDPDGGVIVRDAGGRPTGLVQETAQQLIQQLILPYSSEAIEEALDRATGHYAAEGITSFTEAGIGGGWIGHSPEELAAYQRAASAGRLHARAQLMPVLDVLHPLGGQHPPDAPRAGLDLGITSGFGDDFLSLGPAKVFLDGSLLGETAAVSQDYCSHGHTDNTGNTGYFQAEPEELRGKIEAVYAAGWSIAAHAIGDRAVDLAIEIITSCAAKYGPRVVPNRIEHASMTRPEQLQRLAAAGIAVTPQASFFADGGDGMTASLGPERLGWAYRAASFLTAGVTLAGSSDRPVADGNVLRGMQAFVDRRTASGAVFGNPDERLSPVQALAAYTTGAAAATGTAHLKGSLSPGKLADFTVLSGSPLSAVSIADLNVLATAVGGTFTFQAPGTHSRAAGDSALATPSITTATNRS</sequence>
<dbReference type="InterPro" id="IPR011059">
    <property type="entry name" value="Metal-dep_hydrolase_composite"/>
</dbReference>
<dbReference type="Gene3D" id="2.30.40.10">
    <property type="entry name" value="Urease, subunit C, domain 1"/>
    <property type="match status" value="1"/>
</dbReference>
<evidence type="ECO:0000256" key="1">
    <source>
        <dbReference type="SAM" id="MobiDB-lite"/>
    </source>
</evidence>
<accession>A0ABU1UFC4</accession>
<proteinExistence type="predicted"/>
<dbReference type="InterPro" id="IPR032466">
    <property type="entry name" value="Metal_Hydrolase"/>
</dbReference>
<reference evidence="3 4" key="1">
    <citation type="submission" date="2023-07" db="EMBL/GenBank/DDBJ databases">
        <title>Sorghum-associated microbial communities from plants grown in Nebraska, USA.</title>
        <authorList>
            <person name="Schachtman D."/>
        </authorList>
    </citation>
    <scope>NUCLEOTIDE SEQUENCE [LARGE SCALE GENOMIC DNA]</scope>
    <source>
        <strain evidence="3 4">BE167</strain>
    </source>
</reference>
<dbReference type="Gene3D" id="3.10.310.70">
    <property type="match status" value="1"/>
</dbReference>
<dbReference type="InterPro" id="IPR033932">
    <property type="entry name" value="YtcJ-like"/>
</dbReference>
<dbReference type="EMBL" id="JAVDVQ010000014">
    <property type="protein sequence ID" value="MDR7083831.1"/>
    <property type="molecule type" value="Genomic_DNA"/>
</dbReference>
<dbReference type="PANTHER" id="PTHR22642:SF2">
    <property type="entry name" value="PROTEIN LONG AFTER FAR-RED 3"/>
    <property type="match status" value="1"/>
</dbReference>
<dbReference type="Pfam" id="PF07969">
    <property type="entry name" value="Amidohydro_3"/>
    <property type="match status" value="1"/>
</dbReference>
<name>A0ABU1UFC4_9MICC</name>
<evidence type="ECO:0000259" key="2">
    <source>
        <dbReference type="Pfam" id="PF07969"/>
    </source>
</evidence>
<keyword evidence="4" id="KW-1185">Reference proteome</keyword>
<dbReference type="SUPFAM" id="SSF51556">
    <property type="entry name" value="Metallo-dependent hydrolases"/>
    <property type="match status" value="1"/>
</dbReference>
<evidence type="ECO:0000313" key="4">
    <source>
        <dbReference type="Proteomes" id="UP001252243"/>
    </source>
</evidence>
<feature type="compositionally biased region" description="Polar residues" evidence="1">
    <location>
        <begin position="572"/>
        <end position="583"/>
    </location>
</feature>
<dbReference type="SUPFAM" id="SSF51338">
    <property type="entry name" value="Composite domain of metallo-dependent hydrolases"/>
    <property type="match status" value="1"/>
</dbReference>
<gene>
    <name evidence="3" type="ORF">J2X01_003131</name>
</gene>
<comment type="caution">
    <text evidence="3">The sequence shown here is derived from an EMBL/GenBank/DDBJ whole genome shotgun (WGS) entry which is preliminary data.</text>
</comment>
<dbReference type="InterPro" id="IPR013108">
    <property type="entry name" value="Amidohydro_3"/>
</dbReference>
<dbReference type="Gene3D" id="3.20.20.140">
    <property type="entry name" value="Metal-dependent hydrolases"/>
    <property type="match status" value="1"/>
</dbReference>
<dbReference type="Proteomes" id="UP001252243">
    <property type="component" value="Unassembled WGS sequence"/>
</dbReference>